<dbReference type="AlphaFoldDB" id="A0A7X0VYY6"/>
<comment type="caution">
    <text evidence="3">The sequence shown here is derived from an EMBL/GenBank/DDBJ whole genome shotgun (WGS) entry which is preliminary data.</text>
</comment>
<feature type="domain" description="Integrase catalytic" evidence="2">
    <location>
        <begin position="125"/>
        <end position="317"/>
    </location>
</feature>
<dbReference type="SUPFAM" id="SSF53098">
    <property type="entry name" value="Ribonuclease H-like"/>
    <property type="match status" value="1"/>
</dbReference>
<organism evidence="3 4">
    <name type="scientific">Cohnella zeiphila</name>
    <dbReference type="NCBI Taxonomy" id="2761120"/>
    <lineage>
        <taxon>Bacteria</taxon>
        <taxon>Bacillati</taxon>
        <taxon>Bacillota</taxon>
        <taxon>Bacilli</taxon>
        <taxon>Bacillales</taxon>
        <taxon>Paenibacillaceae</taxon>
        <taxon>Cohnella</taxon>
    </lineage>
</organism>
<evidence type="ECO:0000256" key="1">
    <source>
        <dbReference type="SAM" id="MobiDB-lite"/>
    </source>
</evidence>
<dbReference type="InterPro" id="IPR055247">
    <property type="entry name" value="InsJ-like_HTH"/>
</dbReference>
<dbReference type="InterPro" id="IPR047797">
    <property type="entry name" value="ISNCY_transpos"/>
</dbReference>
<name>A0A7X0VYY6_9BACL</name>
<evidence type="ECO:0000313" key="3">
    <source>
        <dbReference type="EMBL" id="MBB6735864.1"/>
    </source>
</evidence>
<evidence type="ECO:0000313" key="4">
    <source>
        <dbReference type="Proteomes" id="UP000564644"/>
    </source>
</evidence>
<gene>
    <name evidence="3" type="ORF">H7C18_33635</name>
</gene>
<dbReference type="PROSITE" id="PS50994">
    <property type="entry name" value="INTEGRASE"/>
    <property type="match status" value="1"/>
</dbReference>
<dbReference type="PANTHER" id="PTHR35004">
    <property type="entry name" value="TRANSPOSASE RV3428C-RELATED"/>
    <property type="match status" value="1"/>
</dbReference>
<dbReference type="InterPro" id="IPR012337">
    <property type="entry name" value="RNaseH-like_sf"/>
</dbReference>
<accession>A0A7X0VYY6</accession>
<dbReference type="Pfam" id="PF13518">
    <property type="entry name" value="HTH_28"/>
    <property type="match status" value="1"/>
</dbReference>
<dbReference type="RefSeq" id="WP_185133514.1">
    <property type="nucleotide sequence ID" value="NZ_JACJVO010000058.1"/>
</dbReference>
<feature type="region of interest" description="Disordered" evidence="1">
    <location>
        <begin position="387"/>
        <end position="425"/>
    </location>
</feature>
<evidence type="ECO:0000259" key="2">
    <source>
        <dbReference type="PROSITE" id="PS50994"/>
    </source>
</evidence>
<dbReference type="InterPro" id="IPR001584">
    <property type="entry name" value="Integrase_cat-core"/>
</dbReference>
<dbReference type="NCBIfam" id="NF033594">
    <property type="entry name" value="transpos_ISNCY_2"/>
    <property type="match status" value="1"/>
</dbReference>
<dbReference type="Gene3D" id="3.30.420.10">
    <property type="entry name" value="Ribonuclease H-like superfamily/Ribonuclease H"/>
    <property type="match status" value="1"/>
</dbReference>
<dbReference type="PANTHER" id="PTHR35004:SF7">
    <property type="entry name" value="INTEGRASE PROTEIN"/>
    <property type="match status" value="1"/>
</dbReference>
<dbReference type="InterPro" id="IPR036397">
    <property type="entry name" value="RNaseH_sf"/>
</dbReference>
<dbReference type="SUPFAM" id="SSF46689">
    <property type="entry name" value="Homeodomain-like"/>
    <property type="match status" value="1"/>
</dbReference>
<sequence>MSRAELKKVVVVEKIISGHMTNAEGAALLGLTNRQVIRLKKKYLTEGGATALVHRNRGRKPVHALTDETKERVAALYSQQYVGSNNCHFAELLAERDMLVLSPSSVRRILLVKGMKKVKQRRRKKAHQPRERRSQAGALWQIDATPYAWLEDRAPAFSLHAAIDDATGIVVGAVFRPTECREGYSLVMQQGIKKYGIPLGLYSDRHTIFRSPNETLTVEQELAGDTKPLSDFGKAMDELCITHIKAMTPQAKGRIERLWGTLQDRLVIELRLLGINTMEEANEALPALLRKHNRKFAVKPKSDESAYIKLDSSMRLAYVFTTREKRTLGQGNSLSYANKLYTFAKPALHRFDAKTVVEVRQTLTGEIVVWHDGEAIELVEIEKPIRKPKQHMKKASSALQRKPASMHPWKTTKQQNQDKRTTTKSDFQDALYSQYNSYAEALW</sequence>
<dbReference type="Proteomes" id="UP000564644">
    <property type="component" value="Unassembled WGS sequence"/>
</dbReference>
<keyword evidence="4" id="KW-1185">Reference proteome</keyword>
<protein>
    <submittedName>
        <fullName evidence="3">ISNCY family transposase</fullName>
    </submittedName>
</protein>
<dbReference type="GO" id="GO:0003676">
    <property type="term" value="F:nucleic acid binding"/>
    <property type="evidence" value="ECO:0007669"/>
    <property type="project" value="InterPro"/>
</dbReference>
<proteinExistence type="predicted"/>
<reference evidence="3 4" key="1">
    <citation type="submission" date="2020-08" db="EMBL/GenBank/DDBJ databases">
        <title>Cohnella phylogeny.</title>
        <authorList>
            <person name="Dunlap C."/>
        </authorList>
    </citation>
    <scope>NUCLEOTIDE SEQUENCE [LARGE SCALE GENOMIC DNA]</scope>
    <source>
        <strain evidence="3 4">CBP 2801</strain>
    </source>
</reference>
<feature type="compositionally biased region" description="Basic and acidic residues" evidence="1">
    <location>
        <begin position="416"/>
        <end position="425"/>
    </location>
</feature>
<dbReference type="InterPro" id="IPR009057">
    <property type="entry name" value="Homeodomain-like_sf"/>
</dbReference>
<dbReference type="GO" id="GO:0015074">
    <property type="term" value="P:DNA integration"/>
    <property type="evidence" value="ECO:0007669"/>
    <property type="project" value="InterPro"/>
</dbReference>
<dbReference type="EMBL" id="JACJVO010000058">
    <property type="protein sequence ID" value="MBB6735864.1"/>
    <property type="molecule type" value="Genomic_DNA"/>
</dbReference>